<feature type="chain" id="PRO_5045361330" description="Trimeric autotransporter adhesin YadA-like C-terminal membrane anchor domain-containing protein" evidence="9">
    <location>
        <begin position="30"/>
        <end position="492"/>
    </location>
</feature>
<evidence type="ECO:0000256" key="7">
    <source>
        <dbReference type="ARBA" id="ARBA00023237"/>
    </source>
</evidence>
<feature type="coiled-coil region" evidence="8">
    <location>
        <begin position="390"/>
        <end position="417"/>
    </location>
</feature>
<evidence type="ECO:0000256" key="1">
    <source>
        <dbReference type="ARBA" id="ARBA00004241"/>
    </source>
</evidence>
<keyword evidence="8" id="KW-0175">Coiled coil</keyword>
<gene>
    <name evidence="11" type="ORF">GCM10011349_36810</name>
</gene>
<organism evidence="11 12">
    <name type="scientific">Novosphingobium indicum</name>
    <dbReference type="NCBI Taxonomy" id="462949"/>
    <lineage>
        <taxon>Bacteria</taxon>
        <taxon>Pseudomonadati</taxon>
        <taxon>Pseudomonadota</taxon>
        <taxon>Alphaproteobacteria</taxon>
        <taxon>Sphingomonadales</taxon>
        <taxon>Sphingomonadaceae</taxon>
        <taxon>Novosphingobium</taxon>
    </lineage>
</organism>
<dbReference type="SUPFAM" id="SSF54523">
    <property type="entry name" value="Pili subunits"/>
    <property type="match status" value="1"/>
</dbReference>
<dbReference type="InterPro" id="IPR045584">
    <property type="entry name" value="Pilin-like"/>
</dbReference>
<sequence>MNNLTSRVSRIAIACSFSAIALCAQPAAAQIVIDEPLANGSTIQIVTPVNDTNCVYSPWMFTDPTAPCAFDGSRTVSVLDSSRTNFNASVDRIATSYHVDFDGRLQLDGRPVVVAFPAEQPFWLDITEFYQSFTNLTQEIDVTGSYDGIFSQFVPVGSPAPAPVSEPAYLFSTSNVNFAVNSINAGFSGGLETDDGGEYEFAYETENPESIINGNSVALTGRFHGTSGSGAIQFGKIGGTATLLTTPQLTDYPAWAGGTNYALYSPFGLEYALTTQITTQLDENGLITPAIMVTDGIEMNGSKVTGLAAGTNATDAVNKAQLDSEAQARIAADVGLANGLANEAATRAQADTLLNQRIAAEEAARAQVAADLQSEANARAAADLALGTQINALGAQLDTLTGRVDTLETRVDKLDRKVAASTAIAVAMSGNSFLPNTKFNLTANVSTYDGAQAGAFQMGAMLSDNVAVNAGVATSFNKGGKTAGRVGFTVGW</sequence>
<dbReference type="Gene3D" id="3.30.1300.30">
    <property type="entry name" value="GSPII I/J protein-like"/>
    <property type="match status" value="1"/>
</dbReference>
<evidence type="ECO:0000256" key="2">
    <source>
        <dbReference type="ARBA" id="ARBA00004442"/>
    </source>
</evidence>
<evidence type="ECO:0000256" key="8">
    <source>
        <dbReference type="SAM" id="Coils"/>
    </source>
</evidence>
<evidence type="ECO:0000313" key="12">
    <source>
        <dbReference type="Proteomes" id="UP000605099"/>
    </source>
</evidence>
<dbReference type="Pfam" id="PF03895">
    <property type="entry name" value="YadA_anchor"/>
    <property type="match status" value="1"/>
</dbReference>
<evidence type="ECO:0000256" key="6">
    <source>
        <dbReference type="ARBA" id="ARBA00023136"/>
    </source>
</evidence>
<proteinExistence type="predicted"/>
<comment type="caution">
    <text evidence="11">The sequence shown here is derived from an EMBL/GenBank/DDBJ whole genome shotgun (WGS) entry which is preliminary data.</text>
</comment>
<evidence type="ECO:0000256" key="4">
    <source>
        <dbReference type="ARBA" id="ARBA00022692"/>
    </source>
</evidence>
<evidence type="ECO:0000256" key="5">
    <source>
        <dbReference type="ARBA" id="ARBA00022729"/>
    </source>
</evidence>
<dbReference type="EMBL" id="BMLK01000020">
    <property type="protein sequence ID" value="GGN57850.1"/>
    <property type="molecule type" value="Genomic_DNA"/>
</dbReference>
<dbReference type="RefSeq" id="WP_229710565.1">
    <property type="nucleotide sequence ID" value="NZ_BMLK01000020.1"/>
</dbReference>
<keyword evidence="3" id="KW-1134">Transmembrane beta strand</keyword>
<accession>A0ABQ2JUN0</accession>
<feature type="signal peptide" evidence="9">
    <location>
        <begin position="1"/>
        <end position="29"/>
    </location>
</feature>
<keyword evidence="6" id="KW-0472">Membrane</keyword>
<feature type="domain" description="Trimeric autotransporter adhesin YadA-like C-terminal membrane anchor" evidence="10">
    <location>
        <begin position="436"/>
        <end position="492"/>
    </location>
</feature>
<name>A0ABQ2JUN0_9SPHN</name>
<evidence type="ECO:0000256" key="9">
    <source>
        <dbReference type="SAM" id="SignalP"/>
    </source>
</evidence>
<dbReference type="SUPFAM" id="SSF101967">
    <property type="entry name" value="Adhesin YadA, collagen-binding domain"/>
    <property type="match status" value="1"/>
</dbReference>
<comment type="subcellular location">
    <subcellularLocation>
        <location evidence="2">Cell outer membrane</location>
    </subcellularLocation>
    <subcellularLocation>
        <location evidence="1">Cell surface</location>
    </subcellularLocation>
</comment>
<evidence type="ECO:0000313" key="11">
    <source>
        <dbReference type="EMBL" id="GGN57850.1"/>
    </source>
</evidence>
<dbReference type="InterPro" id="IPR011049">
    <property type="entry name" value="Serralysin-like_metalloprot_C"/>
</dbReference>
<dbReference type="Gene3D" id="6.10.250.2040">
    <property type="match status" value="1"/>
</dbReference>
<reference evidence="12" key="1">
    <citation type="journal article" date="2019" name="Int. J. Syst. Evol. Microbiol.">
        <title>The Global Catalogue of Microorganisms (GCM) 10K type strain sequencing project: providing services to taxonomists for standard genome sequencing and annotation.</title>
        <authorList>
            <consortium name="The Broad Institute Genomics Platform"/>
            <consortium name="The Broad Institute Genome Sequencing Center for Infectious Disease"/>
            <person name="Wu L."/>
            <person name="Ma J."/>
        </authorList>
    </citation>
    <scope>NUCLEOTIDE SEQUENCE [LARGE SCALE GENOMIC DNA]</scope>
    <source>
        <strain evidence="12">CGMCC 1.6784</strain>
    </source>
</reference>
<keyword evidence="4" id="KW-0812">Transmembrane</keyword>
<keyword evidence="12" id="KW-1185">Reference proteome</keyword>
<evidence type="ECO:0000256" key="3">
    <source>
        <dbReference type="ARBA" id="ARBA00022452"/>
    </source>
</evidence>
<evidence type="ECO:0000259" key="10">
    <source>
        <dbReference type="Pfam" id="PF03895"/>
    </source>
</evidence>
<dbReference type="Proteomes" id="UP000605099">
    <property type="component" value="Unassembled WGS sequence"/>
</dbReference>
<keyword evidence="7" id="KW-0998">Cell outer membrane</keyword>
<dbReference type="InterPro" id="IPR005594">
    <property type="entry name" value="YadA_C"/>
</dbReference>
<keyword evidence="5 9" id="KW-0732">Signal</keyword>
<protein>
    <recommendedName>
        <fullName evidence="10">Trimeric autotransporter adhesin YadA-like C-terminal membrane anchor domain-containing protein</fullName>
    </recommendedName>
</protein>